<dbReference type="EMBL" id="BMHB01000001">
    <property type="protein sequence ID" value="GGI12861.1"/>
    <property type="molecule type" value="Genomic_DNA"/>
</dbReference>
<dbReference type="InterPro" id="IPR025233">
    <property type="entry name" value="DUF4176"/>
</dbReference>
<evidence type="ECO:0000313" key="2">
    <source>
        <dbReference type="Proteomes" id="UP000626244"/>
    </source>
</evidence>
<organism evidence="1 2">
    <name type="scientific">Gottfriedia solisilvae</name>
    <dbReference type="NCBI Taxonomy" id="1516104"/>
    <lineage>
        <taxon>Bacteria</taxon>
        <taxon>Bacillati</taxon>
        <taxon>Bacillota</taxon>
        <taxon>Bacilli</taxon>
        <taxon>Bacillales</taxon>
        <taxon>Bacillaceae</taxon>
        <taxon>Gottfriedia</taxon>
    </lineage>
</organism>
<keyword evidence="2" id="KW-1185">Reference proteome</keyword>
<dbReference type="OrthoDB" id="5124454at2"/>
<name>A0A8J3F112_9BACI</name>
<sequence length="52" mass="6150">MIYGQNPLRVADGKRYRYLGCFYPEGYTSDDENVFLGPKQIEKVYHLGYKKK</sequence>
<comment type="caution">
    <text evidence="1">The sequence shown here is derived from an EMBL/GenBank/DDBJ whole genome shotgun (WGS) entry which is preliminary data.</text>
</comment>
<gene>
    <name evidence="1" type="ORF">GCM10007380_15030</name>
</gene>
<dbReference type="AlphaFoldDB" id="A0A8J3F112"/>
<evidence type="ECO:0000313" key="1">
    <source>
        <dbReference type="EMBL" id="GGI12861.1"/>
    </source>
</evidence>
<reference evidence="2" key="1">
    <citation type="journal article" date="2019" name="Int. J. Syst. Evol. Microbiol.">
        <title>The Global Catalogue of Microorganisms (GCM) 10K type strain sequencing project: providing services to taxonomists for standard genome sequencing and annotation.</title>
        <authorList>
            <consortium name="The Broad Institute Genomics Platform"/>
            <consortium name="The Broad Institute Genome Sequencing Center for Infectious Disease"/>
            <person name="Wu L."/>
            <person name="Ma J."/>
        </authorList>
    </citation>
    <scope>NUCLEOTIDE SEQUENCE [LARGE SCALE GENOMIC DNA]</scope>
    <source>
        <strain evidence="2">CGMCC 1.14993</strain>
    </source>
</reference>
<protein>
    <submittedName>
        <fullName evidence="1">Uncharacterized protein</fullName>
    </submittedName>
</protein>
<accession>A0A8J3F112</accession>
<dbReference type="Proteomes" id="UP000626244">
    <property type="component" value="Unassembled WGS sequence"/>
</dbReference>
<proteinExistence type="predicted"/>
<dbReference type="Pfam" id="PF13780">
    <property type="entry name" value="DUF4176"/>
    <property type="match status" value="1"/>
</dbReference>